<sequence>MVPITTLRVVPIQRYRHLTWQNIVSVARQLDKLEKIIKELSK</sequence>
<organism evidence="1 2">
    <name type="scientific">Segatella copri</name>
    <dbReference type="NCBI Taxonomy" id="165179"/>
    <lineage>
        <taxon>Bacteria</taxon>
        <taxon>Pseudomonadati</taxon>
        <taxon>Bacteroidota</taxon>
        <taxon>Bacteroidia</taxon>
        <taxon>Bacteroidales</taxon>
        <taxon>Prevotellaceae</taxon>
        <taxon>Segatella</taxon>
    </lineage>
</organism>
<gene>
    <name evidence="1" type="ORF">ONT16_12195</name>
</gene>
<evidence type="ECO:0000313" key="1">
    <source>
        <dbReference type="EMBL" id="MCW4128993.1"/>
    </source>
</evidence>
<dbReference type="EMBL" id="JAPDVK010000003">
    <property type="protein sequence ID" value="MCW4128993.1"/>
    <property type="molecule type" value="Genomic_DNA"/>
</dbReference>
<protein>
    <submittedName>
        <fullName evidence="1">Uncharacterized protein</fullName>
    </submittedName>
</protein>
<dbReference type="AlphaFoldDB" id="A0AAP3F8G1"/>
<proteinExistence type="predicted"/>
<reference evidence="1" key="1">
    <citation type="submission" date="2022-11" db="EMBL/GenBank/DDBJ databases">
        <title>Genomic repertoires linked with pathogenic potency of arthritogenic Prevotella copri isolated from the gut of rheumatoid arthritis patients.</title>
        <authorList>
            <person name="Nii T."/>
            <person name="Maeda Y."/>
            <person name="Motooka D."/>
            <person name="Naito M."/>
            <person name="Matsumoto Y."/>
            <person name="Ogawa T."/>
            <person name="Oguro-Igashira E."/>
            <person name="Kishikawa T."/>
            <person name="Yamashita M."/>
            <person name="Koizumi S."/>
            <person name="Kurakawa T."/>
            <person name="Okumura R."/>
            <person name="Kayama H."/>
            <person name="Murakami M."/>
            <person name="Sakaguchi T."/>
            <person name="Das B."/>
            <person name="Nakamura S."/>
            <person name="Okada Y."/>
            <person name="Kumanogoh A."/>
            <person name="Takeda K."/>
        </authorList>
    </citation>
    <scope>NUCLEOTIDE SEQUENCE</scope>
    <source>
        <strain evidence="1">F3-75</strain>
    </source>
</reference>
<comment type="caution">
    <text evidence="1">The sequence shown here is derived from an EMBL/GenBank/DDBJ whole genome shotgun (WGS) entry which is preliminary data.</text>
</comment>
<evidence type="ECO:0000313" key="2">
    <source>
        <dbReference type="Proteomes" id="UP001209344"/>
    </source>
</evidence>
<dbReference type="RefSeq" id="WP_264966562.1">
    <property type="nucleotide sequence ID" value="NZ_JAPDVK010000003.1"/>
</dbReference>
<accession>A0AAP3F8G1</accession>
<name>A0AAP3F8G1_9BACT</name>
<dbReference type="Proteomes" id="UP001209344">
    <property type="component" value="Unassembled WGS sequence"/>
</dbReference>